<proteinExistence type="predicted"/>
<name>A0A919N3G2_9ACTN</name>
<organism evidence="1 2">
    <name type="scientific">Actinoplanes siamensis</name>
    <dbReference type="NCBI Taxonomy" id="1223317"/>
    <lineage>
        <taxon>Bacteria</taxon>
        <taxon>Bacillati</taxon>
        <taxon>Actinomycetota</taxon>
        <taxon>Actinomycetes</taxon>
        <taxon>Micromonosporales</taxon>
        <taxon>Micromonosporaceae</taxon>
        <taxon>Actinoplanes</taxon>
    </lineage>
</organism>
<gene>
    <name evidence="1" type="ORF">Asi03nite_12130</name>
</gene>
<keyword evidence="2" id="KW-1185">Reference proteome</keyword>
<evidence type="ECO:0000313" key="1">
    <source>
        <dbReference type="EMBL" id="GIF03675.1"/>
    </source>
</evidence>
<accession>A0A919N3G2</accession>
<evidence type="ECO:0008006" key="3">
    <source>
        <dbReference type="Google" id="ProtNLM"/>
    </source>
</evidence>
<dbReference type="Proteomes" id="UP000629619">
    <property type="component" value="Unassembled WGS sequence"/>
</dbReference>
<dbReference type="InterPro" id="IPR027417">
    <property type="entry name" value="P-loop_NTPase"/>
</dbReference>
<dbReference type="SUPFAM" id="SSF52540">
    <property type="entry name" value="P-loop containing nucleoside triphosphate hydrolases"/>
    <property type="match status" value="1"/>
</dbReference>
<dbReference type="Gene3D" id="3.40.50.300">
    <property type="entry name" value="P-loop containing nucleotide triphosphate hydrolases"/>
    <property type="match status" value="1"/>
</dbReference>
<dbReference type="Pfam" id="PF13671">
    <property type="entry name" value="AAA_33"/>
    <property type="match status" value="1"/>
</dbReference>
<dbReference type="AlphaFoldDB" id="A0A919N3G2"/>
<reference evidence="1" key="1">
    <citation type="submission" date="2021-01" db="EMBL/GenBank/DDBJ databases">
        <title>Whole genome shotgun sequence of Actinoplanes siamensis NBRC 109076.</title>
        <authorList>
            <person name="Komaki H."/>
            <person name="Tamura T."/>
        </authorList>
    </citation>
    <scope>NUCLEOTIDE SEQUENCE</scope>
    <source>
        <strain evidence="1">NBRC 109076</strain>
    </source>
</reference>
<evidence type="ECO:0000313" key="2">
    <source>
        <dbReference type="Proteomes" id="UP000629619"/>
    </source>
</evidence>
<sequence>MLPFLMAPTLVVIRGNSGSGKTTTAREIRRRYGRGCALIEQDRLRRIILREHDSGPDPVAPRFITTMARTALESGYHVILEGILRTGRYGDSVRDLIAVHPGPAAVYYLDVSFDETVRRHLRRAEPIPVTPEQMRGWYQPLDVLGVPGERVVPEESSFEGTVDLILHRSGLATAAARTSCPARCPRCAAEASSTASA</sequence>
<comment type="caution">
    <text evidence="1">The sequence shown here is derived from an EMBL/GenBank/DDBJ whole genome shotgun (WGS) entry which is preliminary data.</text>
</comment>
<dbReference type="EMBL" id="BOMW01000012">
    <property type="protein sequence ID" value="GIF03675.1"/>
    <property type="molecule type" value="Genomic_DNA"/>
</dbReference>
<protein>
    <recommendedName>
        <fullName evidence="3">Kinase</fullName>
    </recommendedName>
</protein>